<comment type="caution">
    <text evidence="7">The sequence shown here is derived from an EMBL/GenBank/DDBJ whole genome shotgun (WGS) entry which is preliminary data.</text>
</comment>
<protein>
    <submittedName>
        <fullName evidence="7">Transmembrane protein 8B</fullName>
    </submittedName>
</protein>
<evidence type="ECO:0000256" key="1">
    <source>
        <dbReference type="ARBA" id="ARBA00004651"/>
    </source>
</evidence>
<sequence length="285" mass="31321">MLPESLQHTTSYFPECGNSFHKGKPHIREVKSSEFVETSSQQEVELIRTSAPINITVSVSAKEATVTPSVTASKVIDWEEVWPNISSSQLVVSGVGGDPSRQGRGREQDDHQCFTVLPLTRIKHASDFTDTFLIQGPEWYSTWLPVQRERPVFTHLSLLPFTDLGGTLNINILMDELLMNATQQLISVVGCVRKGRPPHTTNTATLVCDSPHTTLNITSHSHTTLQDLILVPFPEPDVWFLALQLVCYSRGSVFLPPQGVKEGVSGGNYLGQAGVSSSVHFSSVQ</sequence>
<dbReference type="GO" id="GO:0005886">
    <property type="term" value="C:plasma membrane"/>
    <property type="evidence" value="ECO:0007669"/>
    <property type="project" value="UniProtKB-SubCell"/>
</dbReference>
<dbReference type="PANTHER" id="PTHR14319:SF3">
    <property type="entry name" value="TRANSMEMBRANE PROTEIN-LIKE PROTEIN"/>
    <property type="match status" value="1"/>
</dbReference>
<keyword evidence="3" id="KW-1003">Cell membrane</keyword>
<evidence type="ECO:0000256" key="4">
    <source>
        <dbReference type="ARBA" id="ARBA00022692"/>
    </source>
</evidence>
<evidence type="ECO:0000256" key="5">
    <source>
        <dbReference type="ARBA" id="ARBA00022989"/>
    </source>
</evidence>
<keyword evidence="4 7" id="KW-0812">Transmembrane</keyword>
<reference evidence="7" key="1">
    <citation type="submission" date="2020-07" db="EMBL/GenBank/DDBJ databases">
        <title>The High-quality genome of the commercially important snow crab, Chionoecetes opilio.</title>
        <authorList>
            <person name="Jeong J.-H."/>
            <person name="Ryu S."/>
        </authorList>
    </citation>
    <scope>NUCLEOTIDE SEQUENCE</scope>
    <source>
        <strain evidence="7">MADBK_172401_WGS</strain>
        <tissue evidence="7">Digestive gland</tissue>
    </source>
</reference>
<dbReference type="InterPro" id="IPR021910">
    <property type="entry name" value="NGX6/PGAP6/MYMK"/>
</dbReference>
<gene>
    <name evidence="7" type="primary">TMEM8B</name>
    <name evidence="7" type="ORF">GWK47_029631</name>
</gene>
<keyword evidence="5" id="KW-1133">Transmembrane helix</keyword>
<evidence type="ECO:0000313" key="8">
    <source>
        <dbReference type="Proteomes" id="UP000770661"/>
    </source>
</evidence>
<evidence type="ECO:0000256" key="2">
    <source>
        <dbReference type="ARBA" id="ARBA00005542"/>
    </source>
</evidence>
<organism evidence="7 8">
    <name type="scientific">Chionoecetes opilio</name>
    <name type="common">Atlantic snow crab</name>
    <name type="synonym">Cancer opilio</name>
    <dbReference type="NCBI Taxonomy" id="41210"/>
    <lineage>
        <taxon>Eukaryota</taxon>
        <taxon>Metazoa</taxon>
        <taxon>Ecdysozoa</taxon>
        <taxon>Arthropoda</taxon>
        <taxon>Crustacea</taxon>
        <taxon>Multicrustacea</taxon>
        <taxon>Malacostraca</taxon>
        <taxon>Eumalacostraca</taxon>
        <taxon>Eucarida</taxon>
        <taxon>Decapoda</taxon>
        <taxon>Pleocyemata</taxon>
        <taxon>Brachyura</taxon>
        <taxon>Eubrachyura</taxon>
        <taxon>Majoidea</taxon>
        <taxon>Majidae</taxon>
        <taxon>Chionoecetes</taxon>
    </lineage>
</organism>
<dbReference type="Proteomes" id="UP000770661">
    <property type="component" value="Unassembled WGS sequence"/>
</dbReference>
<comment type="similarity">
    <text evidence="2">Belongs to the TMEM8 family.</text>
</comment>
<comment type="subcellular location">
    <subcellularLocation>
        <location evidence="1">Cell membrane</location>
        <topology evidence="1">Multi-pass membrane protein</topology>
    </subcellularLocation>
</comment>
<keyword evidence="6" id="KW-0472">Membrane</keyword>
<evidence type="ECO:0000256" key="6">
    <source>
        <dbReference type="ARBA" id="ARBA00023136"/>
    </source>
</evidence>
<evidence type="ECO:0000313" key="7">
    <source>
        <dbReference type="EMBL" id="KAG0729782.1"/>
    </source>
</evidence>
<accession>A0A8J5D550</accession>
<dbReference type="OrthoDB" id="69646at2759"/>
<dbReference type="AlphaFoldDB" id="A0A8J5D550"/>
<keyword evidence="8" id="KW-1185">Reference proteome</keyword>
<name>A0A8J5D550_CHIOP</name>
<dbReference type="EMBL" id="JACEEZ010000831">
    <property type="protein sequence ID" value="KAG0729782.1"/>
    <property type="molecule type" value="Genomic_DNA"/>
</dbReference>
<dbReference type="PANTHER" id="PTHR14319">
    <property type="entry name" value="FIVE-SPAN TRANSMEMBRANE PROTEIN M83"/>
    <property type="match status" value="1"/>
</dbReference>
<evidence type="ECO:0000256" key="3">
    <source>
        <dbReference type="ARBA" id="ARBA00022475"/>
    </source>
</evidence>
<proteinExistence type="inferred from homology"/>